<evidence type="ECO:0000313" key="4">
    <source>
        <dbReference type="Proteomes" id="UP000315891"/>
    </source>
</evidence>
<dbReference type="EMBL" id="CP041742">
    <property type="protein sequence ID" value="QDQ72674.1"/>
    <property type="molecule type" value="Genomic_DNA"/>
</dbReference>
<keyword evidence="4" id="KW-1185">Reference proteome</keyword>
<dbReference type="Proteomes" id="UP000315891">
    <property type="component" value="Chromosome"/>
</dbReference>
<name>A0A516V2D0_9GAMM</name>
<dbReference type="RefSeq" id="WP_143878189.1">
    <property type="nucleotide sequence ID" value="NZ_BAABLZ010000002.1"/>
</dbReference>
<reference evidence="3 4" key="1">
    <citation type="submission" date="2019-07" db="EMBL/GenBank/DDBJ databases">
        <title>Lysobacter weifangensis sp. nov., isolated from bensulfuron-methyl contaminated farmland soil.</title>
        <authorList>
            <person name="Zhao H."/>
        </authorList>
    </citation>
    <scope>NUCLEOTIDE SEQUENCE [LARGE SCALE GENOMIC DNA]</scope>
    <source>
        <strain evidence="3 4">CC-Bw-6</strain>
    </source>
</reference>
<accession>A0A516V2D0</accession>
<protein>
    <recommendedName>
        <fullName evidence="5">Beta-barrel assembly machine subunit BamC</fullName>
    </recommendedName>
</protein>
<evidence type="ECO:0000256" key="1">
    <source>
        <dbReference type="SAM" id="MobiDB-lite"/>
    </source>
</evidence>
<proteinExistence type="predicted"/>
<dbReference type="OrthoDB" id="5966071at2"/>
<gene>
    <name evidence="3" type="ORF">FNZ56_01670</name>
</gene>
<feature type="signal peptide" evidence="2">
    <location>
        <begin position="1"/>
        <end position="23"/>
    </location>
</feature>
<evidence type="ECO:0000256" key="2">
    <source>
        <dbReference type="SAM" id="SignalP"/>
    </source>
</evidence>
<evidence type="ECO:0000313" key="3">
    <source>
        <dbReference type="EMBL" id="QDQ72674.1"/>
    </source>
</evidence>
<dbReference type="AlphaFoldDB" id="A0A516V2D0"/>
<sequence length="167" mass="17201">MSTFRPSRTAAAVLLAVAALGTAGCHWFHRGETDAYRNSPESRPLEVPPDLDQPDTSSAMALPATGGSVMRSQVGAQQAPGFTVPGQRDAVFAKIGDALAAIPGLTIATKAPLLGSYDVSYEGSDFLVRLVQNGDNVQVSTVDPRGVAANGPAQQKVLDALKTALGG</sequence>
<evidence type="ECO:0008006" key="5">
    <source>
        <dbReference type="Google" id="ProtNLM"/>
    </source>
</evidence>
<feature type="region of interest" description="Disordered" evidence="1">
    <location>
        <begin position="34"/>
        <end position="57"/>
    </location>
</feature>
<keyword evidence="2" id="KW-0732">Signal</keyword>
<feature type="chain" id="PRO_5022124496" description="Beta-barrel assembly machine subunit BamC" evidence="2">
    <location>
        <begin position="24"/>
        <end position="167"/>
    </location>
</feature>
<organism evidence="3 4">
    <name type="scientific">Pseudoluteimonas lycopersici</name>
    <dbReference type="NCBI Taxonomy" id="1324796"/>
    <lineage>
        <taxon>Bacteria</taxon>
        <taxon>Pseudomonadati</taxon>
        <taxon>Pseudomonadota</taxon>
        <taxon>Gammaproteobacteria</taxon>
        <taxon>Lysobacterales</taxon>
        <taxon>Lysobacteraceae</taxon>
        <taxon>Pseudoluteimonas</taxon>
    </lineage>
</organism>
<dbReference type="PROSITE" id="PS51257">
    <property type="entry name" value="PROKAR_LIPOPROTEIN"/>
    <property type="match status" value="1"/>
</dbReference>